<evidence type="ECO:0000313" key="2">
    <source>
        <dbReference type="EMBL" id="PYE79490.1"/>
    </source>
</evidence>
<dbReference type="OrthoDB" id="8914128at2"/>
<proteinExistence type="predicted"/>
<name>A0A318SQX1_9BURK</name>
<accession>A0A318SQX1</accession>
<sequence>MNQISNTSNTIQAEATSDQPSPTSGMNMAQRIQHVGGRNPPGSTYVEFGSIQAVEALVAQVLRDQKQAEHQIIEAFLERTGQYVTNDATRKAAIADAVAQALSPKRGTDAQIVFERELTCAAIDGAMAFGYRGGPAPAGDSQWLLPFYKVGADQARLERTGQAVTNDARTDAARLDGLKAGWNFAIAGQDAKYDAAVLALGDSVTTLRKEARATPPEAATAEAAGKAPASVPRDVLQQALDALTILDARPSPMCRDCADCRGPTCPSSGLPCDMDRLLNQLRAALAAQPRSTT</sequence>
<dbReference type="AlphaFoldDB" id="A0A318SQX1"/>
<dbReference type="Proteomes" id="UP000247540">
    <property type="component" value="Unassembled WGS sequence"/>
</dbReference>
<reference evidence="2 3" key="1">
    <citation type="submission" date="2018-06" db="EMBL/GenBank/DDBJ databases">
        <title>Genomic Encyclopedia of Type Strains, Phase III (KMG-III): the genomes of soil and plant-associated and newly described type strains.</title>
        <authorList>
            <person name="Whitman W."/>
        </authorList>
    </citation>
    <scope>NUCLEOTIDE SEQUENCE [LARGE SCALE GENOMIC DNA]</scope>
    <source>
        <strain evidence="2 3">CECT 7646</strain>
    </source>
</reference>
<dbReference type="EMBL" id="QJTC01000002">
    <property type="protein sequence ID" value="PYE79490.1"/>
    <property type="molecule type" value="Genomic_DNA"/>
</dbReference>
<comment type="caution">
    <text evidence="2">The sequence shown here is derived from an EMBL/GenBank/DDBJ whole genome shotgun (WGS) entry which is preliminary data.</text>
</comment>
<evidence type="ECO:0000313" key="3">
    <source>
        <dbReference type="Proteomes" id="UP000247540"/>
    </source>
</evidence>
<feature type="region of interest" description="Disordered" evidence="1">
    <location>
        <begin position="211"/>
        <end position="230"/>
    </location>
</feature>
<feature type="region of interest" description="Disordered" evidence="1">
    <location>
        <begin position="1"/>
        <end position="27"/>
    </location>
</feature>
<keyword evidence="3" id="KW-1185">Reference proteome</keyword>
<dbReference type="RefSeq" id="WP_146228633.1">
    <property type="nucleotide sequence ID" value="NZ_JAMOFZ010000001.1"/>
</dbReference>
<protein>
    <submittedName>
        <fullName evidence="2">Uncharacterized protein</fullName>
    </submittedName>
</protein>
<evidence type="ECO:0000256" key="1">
    <source>
        <dbReference type="SAM" id="MobiDB-lite"/>
    </source>
</evidence>
<feature type="compositionally biased region" description="Low complexity" evidence="1">
    <location>
        <begin position="213"/>
        <end position="229"/>
    </location>
</feature>
<organism evidence="2 3">
    <name type="scientific">Xylophilus ampelinus</name>
    <dbReference type="NCBI Taxonomy" id="54067"/>
    <lineage>
        <taxon>Bacteria</taxon>
        <taxon>Pseudomonadati</taxon>
        <taxon>Pseudomonadota</taxon>
        <taxon>Betaproteobacteria</taxon>
        <taxon>Burkholderiales</taxon>
        <taxon>Xylophilus</taxon>
    </lineage>
</organism>
<gene>
    <name evidence="2" type="ORF">DFQ15_102223</name>
</gene>